<dbReference type="Proteomes" id="UP000596660">
    <property type="component" value="Unplaced"/>
</dbReference>
<dbReference type="PANTHER" id="PTHR13621:SF2">
    <property type="entry name" value="PROLINE-RICH PROTEIN PRCC"/>
    <property type="match status" value="1"/>
</dbReference>
<dbReference type="EnsemblPlants" id="AUR62029003-RA">
    <property type="protein sequence ID" value="AUR62029003-RA:cds"/>
    <property type="gene ID" value="AUR62029003"/>
</dbReference>
<proteinExistence type="predicted"/>
<name>A0A803MGA1_CHEQI</name>
<feature type="region of interest" description="Disordered" evidence="1">
    <location>
        <begin position="1"/>
        <end position="57"/>
    </location>
</feature>
<dbReference type="GO" id="GO:0005634">
    <property type="term" value="C:nucleus"/>
    <property type="evidence" value="ECO:0007669"/>
    <property type="project" value="TreeGrafter"/>
</dbReference>
<organism evidence="2 3">
    <name type="scientific">Chenopodium quinoa</name>
    <name type="common">Quinoa</name>
    <dbReference type="NCBI Taxonomy" id="63459"/>
    <lineage>
        <taxon>Eukaryota</taxon>
        <taxon>Viridiplantae</taxon>
        <taxon>Streptophyta</taxon>
        <taxon>Embryophyta</taxon>
        <taxon>Tracheophyta</taxon>
        <taxon>Spermatophyta</taxon>
        <taxon>Magnoliopsida</taxon>
        <taxon>eudicotyledons</taxon>
        <taxon>Gunneridae</taxon>
        <taxon>Pentapetalae</taxon>
        <taxon>Caryophyllales</taxon>
        <taxon>Chenopodiaceae</taxon>
        <taxon>Chenopodioideae</taxon>
        <taxon>Atripliceae</taxon>
        <taxon>Chenopodium</taxon>
    </lineage>
</organism>
<dbReference type="InterPro" id="IPR018800">
    <property type="entry name" value="PRCC"/>
</dbReference>
<dbReference type="Gramene" id="AUR62029003-RA">
    <property type="protein sequence ID" value="AUR62029003-RA:cds"/>
    <property type="gene ID" value="AUR62029003"/>
</dbReference>
<dbReference type="AlphaFoldDB" id="A0A803MGA1"/>
<keyword evidence="3" id="KW-1185">Reference proteome</keyword>
<dbReference type="Pfam" id="PF10253">
    <property type="entry name" value="PRCC"/>
    <property type="match status" value="1"/>
</dbReference>
<protein>
    <submittedName>
        <fullName evidence="2">Uncharacterized protein</fullName>
    </submittedName>
</protein>
<evidence type="ECO:0000313" key="2">
    <source>
        <dbReference type="EnsemblPlants" id="AUR62029003-RA:cds"/>
    </source>
</evidence>
<sequence>MPTPKNSGQNSLGALPASLGSGRRSIVETEGPTSVPGSSEVNGVNSEVGFDPNVGSNQQNLVGESYNYSYEVGVAGDQSQGYANYDAYGGSSSDYNSGYQGYDSSNWYNGASAEEMASTMPVSGVDSFASLGGRRRKDQPPAEIIEVKQDELMKNRPTEDKSKLTGIPFGPSYQLIALGVQSPSLYIWDAAESMKSFCVLVVLIAFTGPGSIVNYDNWGLKSGASMVGFVACRRLIMTTEASNLEPPWLHLNTKPASTKGKPSKQHKRKHQISALYFDMKQKEMELSERRAKGFLTKAETQAKYG</sequence>
<reference evidence="2" key="2">
    <citation type="submission" date="2021-03" db="UniProtKB">
        <authorList>
            <consortium name="EnsemblPlants"/>
        </authorList>
    </citation>
    <scope>IDENTIFICATION</scope>
</reference>
<dbReference type="PANTHER" id="PTHR13621">
    <property type="entry name" value="PROLINE-RICH PROTEIN PRCC"/>
    <property type="match status" value="1"/>
</dbReference>
<feature type="compositionally biased region" description="Polar residues" evidence="1">
    <location>
        <begin position="31"/>
        <end position="45"/>
    </location>
</feature>
<feature type="compositionally biased region" description="Polar residues" evidence="1">
    <location>
        <begin position="1"/>
        <end position="12"/>
    </location>
</feature>
<reference evidence="2" key="1">
    <citation type="journal article" date="2017" name="Nature">
        <title>The genome of Chenopodium quinoa.</title>
        <authorList>
            <person name="Jarvis D.E."/>
            <person name="Ho Y.S."/>
            <person name="Lightfoot D.J."/>
            <person name="Schmoeckel S.M."/>
            <person name="Li B."/>
            <person name="Borm T.J.A."/>
            <person name="Ohyanagi H."/>
            <person name="Mineta K."/>
            <person name="Michell C.T."/>
            <person name="Saber N."/>
            <person name="Kharbatia N.M."/>
            <person name="Rupper R.R."/>
            <person name="Sharp A.R."/>
            <person name="Dally N."/>
            <person name="Boughton B.A."/>
            <person name="Woo Y.H."/>
            <person name="Gao G."/>
            <person name="Schijlen E.G.W.M."/>
            <person name="Guo X."/>
            <person name="Momin A.A."/>
            <person name="Negrao S."/>
            <person name="Al-Babili S."/>
            <person name="Gehring C."/>
            <person name="Roessner U."/>
            <person name="Jung C."/>
            <person name="Murphy K."/>
            <person name="Arold S.T."/>
            <person name="Gojobori T."/>
            <person name="van der Linden C.G."/>
            <person name="van Loo E.N."/>
            <person name="Jellen E.N."/>
            <person name="Maughan P.J."/>
            <person name="Tester M."/>
        </authorList>
    </citation>
    <scope>NUCLEOTIDE SEQUENCE [LARGE SCALE GENOMIC DNA]</scope>
    <source>
        <strain evidence="2">cv. PI 614886</strain>
    </source>
</reference>
<feature type="region of interest" description="Disordered" evidence="1">
    <location>
        <begin position="248"/>
        <end position="270"/>
    </location>
</feature>
<feature type="compositionally biased region" description="Basic residues" evidence="1">
    <location>
        <begin position="261"/>
        <end position="270"/>
    </location>
</feature>
<accession>A0A803MGA1</accession>
<evidence type="ECO:0000256" key="1">
    <source>
        <dbReference type="SAM" id="MobiDB-lite"/>
    </source>
</evidence>
<evidence type="ECO:0000313" key="3">
    <source>
        <dbReference type="Proteomes" id="UP000596660"/>
    </source>
</evidence>